<evidence type="ECO:0000256" key="6">
    <source>
        <dbReference type="RuleBase" id="RU363041"/>
    </source>
</evidence>
<dbReference type="AlphaFoldDB" id="A0A6G9QMX1"/>
<evidence type="ECO:0000256" key="1">
    <source>
        <dbReference type="ARBA" id="ARBA00004141"/>
    </source>
</evidence>
<name>A0A6G9QMX1_9GAMM</name>
<keyword evidence="6" id="KW-1003">Cell membrane</keyword>
<feature type="transmembrane region" description="Helical" evidence="6">
    <location>
        <begin position="188"/>
        <end position="217"/>
    </location>
</feature>
<gene>
    <name evidence="7" type="ORF">HBH39_12420</name>
</gene>
<evidence type="ECO:0000256" key="2">
    <source>
        <dbReference type="ARBA" id="ARBA00009142"/>
    </source>
</evidence>
<dbReference type="RefSeq" id="WP_167678724.1">
    <property type="nucleotide sequence ID" value="NZ_CP050313.1"/>
</dbReference>
<comment type="subcellular location">
    <subcellularLocation>
        <location evidence="6">Cell membrane</location>
        <topology evidence="6">Multi-pass membrane protein</topology>
    </subcellularLocation>
    <subcellularLocation>
        <location evidence="1">Membrane</location>
        <topology evidence="1">Multi-pass membrane protein</topology>
    </subcellularLocation>
</comment>
<evidence type="ECO:0000313" key="8">
    <source>
        <dbReference type="Proteomes" id="UP000502608"/>
    </source>
</evidence>
<feature type="transmembrane region" description="Helical" evidence="6">
    <location>
        <begin position="224"/>
        <end position="245"/>
    </location>
</feature>
<dbReference type="KEGG" id="saes:HBH39_12420"/>
<protein>
    <recommendedName>
        <fullName evidence="6">Probable membrane transporter protein</fullName>
    </recommendedName>
</protein>
<evidence type="ECO:0000313" key="7">
    <source>
        <dbReference type="EMBL" id="QIR15189.1"/>
    </source>
</evidence>
<organism evidence="7 8">
    <name type="scientific">Shewanella aestuarii</name>
    <dbReference type="NCBI Taxonomy" id="1028752"/>
    <lineage>
        <taxon>Bacteria</taxon>
        <taxon>Pseudomonadati</taxon>
        <taxon>Pseudomonadota</taxon>
        <taxon>Gammaproteobacteria</taxon>
        <taxon>Alteromonadales</taxon>
        <taxon>Shewanellaceae</taxon>
        <taxon>Shewanella</taxon>
    </lineage>
</organism>
<keyword evidence="8" id="KW-1185">Reference proteome</keyword>
<proteinExistence type="inferred from homology"/>
<keyword evidence="4 6" id="KW-1133">Transmembrane helix</keyword>
<dbReference type="PANTHER" id="PTHR43701:SF2">
    <property type="entry name" value="MEMBRANE TRANSPORTER PROTEIN YJNA-RELATED"/>
    <property type="match status" value="1"/>
</dbReference>
<feature type="transmembrane region" description="Helical" evidence="6">
    <location>
        <begin position="118"/>
        <end position="136"/>
    </location>
</feature>
<feature type="transmembrane region" description="Helical" evidence="6">
    <location>
        <begin position="282"/>
        <end position="300"/>
    </location>
</feature>
<reference evidence="7 8" key="1">
    <citation type="submission" date="2020-03" db="EMBL/GenBank/DDBJ databases">
        <title>Complete genome sequence of Shewanella sp.</title>
        <authorList>
            <person name="Kim Y.-S."/>
            <person name="Kim S.-J."/>
            <person name="Jung H.-K."/>
            <person name="Kim K.-H."/>
        </authorList>
    </citation>
    <scope>NUCLEOTIDE SEQUENCE [LARGE SCALE GENOMIC DNA]</scope>
    <source>
        <strain evidence="7 8">PN3F2</strain>
    </source>
</reference>
<dbReference type="PANTHER" id="PTHR43701">
    <property type="entry name" value="MEMBRANE TRANSPORTER PROTEIN MJ0441-RELATED"/>
    <property type="match status" value="1"/>
</dbReference>
<comment type="similarity">
    <text evidence="2 6">Belongs to the 4-toluene sulfonate uptake permease (TSUP) (TC 2.A.102) family.</text>
</comment>
<keyword evidence="5 6" id="KW-0472">Membrane</keyword>
<feature type="transmembrane region" description="Helical" evidence="6">
    <location>
        <begin position="12"/>
        <end position="32"/>
    </location>
</feature>
<feature type="transmembrane region" description="Helical" evidence="6">
    <location>
        <begin position="251"/>
        <end position="270"/>
    </location>
</feature>
<keyword evidence="3 6" id="KW-0812">Transmembrane</keyword>
<dbReference type="InterPro" id="IPR002781">
    <property type="entry name" value="TM_pro_TauE-like"/>
</dbReference>
<sequence>MLALTKHFFTRFPPGIIVAISLLFILWLQWALKTDNFSQLVFSHGGFILLGVIGAIFANSSGAGGGVIFIPAFSALAFSPQEAISTSFLIQCFGMTAGSLTWIHYYRKQHHKNREWHGFVPFVLCCALFSIAGLWFSHINHFTAPVSLHLSFSLFSISLGLVIIFNSLRSINQTRQPTKKHLIIDGLALSGVSFIGGIITAWLSVGVGEIIVIYLMLRGYCTKLSIATGVVVSAITVWSATPITLSEQSLANFEVLLFAGPGALIGGLIAKRIALLFSVTKLKLFFSFWIIFTGSVMLVIN</sequence>
<evidence type="ECO:0000256" key="5">
    <source>
        <dbReference type="ARBA" id="ARBA00023136"/>
    </source>
</evidence>
<evidence type="ECO:0000256" key="3">
    <source>
        <dbReference type="ARBA" id="ARBA00022692"/>
    </source>
</evidence>
<dbReference type="EMBL" id="CP050313">
    <property type="protein sequence ID" value="QIR15189.1"/>
    <property type="molecule type" value="Genomic_DNA"/>
</dbReference>
<evidence type="ECO:0000256" key="4">
    <source>
        <dbReference type="ARBA" id="ARBA00022989"/>
    </source>
</evidence>
<dbReference type="Proteomes" id="UP000502608">
    <property type="component" value="Chromosome"/>
</dbReference>
<accession>A0A6G9QMX1</accession>
<dbReference type="GO" id="GO:0005886">
    <property type="term" value="C:plasma membrane"/>
    <property type="evidence" value="ECO:0007669"/>
    <property type="project" value="UniProtKB-SubCell"/>
</dbReference>
<dbReference type="InterPro" id="IPR051598">
    <property type="entry name" value="TSUP/Inactive_protease-like"/>
</dbReference>
<feature type="transmembrane region" description="Helical" evidence="6">
    <location>
        <begin position="88"/>
        <end position="106"/>
    </location>
</feature>
<feature type="transmembrane region" description="Helical" evidence="6">
    <location>
        <begin position="148"/>
        <end position="168"/>
    </location>
</feature>
<dbReference type="Pfam" id="PF01925">
    <property type="entry name" value="TauE"/>
    <property type="match status" value="1"/>
</dbReference>
<feature type="transmembrane region" description="Helical" evidence="6">
    <location>
        <begin position="47"/>
        <end position="76"/>
    </location>
</feature>